<dbReference type="GO" id="GO:0004806">
    <property type="term" value="F:triacylglycerol lipase activity"/>
    <property type="evidence" value="ECO:0007669"/>
    <property type="project" value="TreeGrafter"/>
</dbReference>
<evidence type="ECO:0000313" key="5">
    <source>
        <dbReference type="Proteomes" id="UP001157439"/>
    </source>
</evidence>
<dbReference type="Proteomes" id="UP001157439">
    <property type="component" value="Unassembled WGS sequence"/>
</dbReference>
<dbReference type="InterPro" id="IPR029058">
    <property type="entry name" value="AB_hydrolase_fold"/>
</dbReference>
<comment type="similarity">
    <text evidence="1">Belongs to the 'GDXG' lipolytic enzyme family.</text>
</comment>
<proteinExistence type="inferred from homology"/>
<name>A0AA37TVE7_9GAMM</name>
<dbReference type="Gene3D" id="3.40.50.1820">
    <property type="entry name" value="alpha/beta hydrolase"/>
    <property type="match status" value="1"/>
</dbReference>
<keyword evidence="2 4" id="KW-0378">Hydrolase</keyword>
<evidence type="ECO:0000256" key="1">
    <source>
        <dbReference type="ARBA" id="ARBA00010515"/>
    </source>
</evidence>
<comment type="caution">
    <text evidence="4">The sequence shown here is derived from an EMBL/GenBank/DDBJ whole genome shotgun (WGS) entry which is preliminary data.</text>
</comment>
<reference evidence="4 5" key="1">
    <citation type="journal article" date="2014" name="Int. J. Syst. Evol. Microbiol.">
        <title>Complete genome sequence of Corynebacterium casei LMG S-19264T (=DSM 44701T), isolated from a smear-ripened cheese.</title>
        <authorList>
            <consortium name="US DOE Joint Genome Institute (JGI-PGF)"/>
            <person name="Walter F."/>
            <person name="Albersmeier A."/>
            <person name="Kalinowski J."/>
            <person name="Ruckert C."/>
        </authorList>
    </citation>
    <scope>NUCLEOTIDE SEQUENCE [LARGE SCALE GENOMIC DNA]</scope>
    <source>
        <strain evidence="4 5">NBRC 112785</strain>
    </source>
</reference>
<feature type="domain" description="Alpha/beta hydrolase fold-3" evidence="3">
    <location>
        <begin position="81"/>
        <end position="282"/>
    </location>
</feature>
<dbReference type="RefSeq" id="WP_095499820.1">
    <property type="nucleotide sequence ID" value="NZ_BSPO01000002.1"/>
</dbReference>
<evidence type="ECO:0000259" key="3">
    <source>
        <dbReference type="Pfam" id="PF07859"/>
    </source>
</evidence>
<dbReference type="PANTHER" id="PTHR48081:SF30">
    <property type="entry name" value="ACETYL-HYDROLASE LIPR-RELATED"/>
    <property type="match status" value="1"/>
</dbReference>
<dbReference type="SUPFAM" id="SSF53474">
    <property type="entry name" value="alpha/beta-Hydrolases"/>
    <property type="match status" value="1"/>
</dbReference>
<sequence>MASWQSQVLNSIMSMIARPGMSQLGPKGRLTASLSDIREKLEALDARFVDIPKSLNATFTELPNCRLWRYRHRESSVDRHLLYLRGGGFCFRTPNTHAHLIRHFCKEAKVQAWVPDYRLAPEHPFPAAINDVISSYKSLLDRGIDSQQIIVGGDSAGGHLALALMIACEQQQLPIPKGLMLLSPATDLAMTGDAEAILDVDDPFFTLEGMLRLRSAYLDGHNPSHPMLSPLLADLSMVPNTLLIAGERELLRDDSCRLAKKLQQAQRPVRFRLWDDMPHVFPLFDWLPESEKAIKLCNEWLLSQFD</sequence>
<dbReference type="AlphaFoldDB" id="A0AA37TVE7"/>
<evidence type="ECO:0000313" key="4">
    <source>
        <dbReference type="EMBL" id="GLS83365.1"/>
    </source>
</evidence>
<gene>
    <name evidence="4" type="ORF">GCM10007894_13420</name>
</gene>
<dbReference type="PANTHER" id="PTHR48081">
    <property type="entry name" value="AB HYDROLASE SUPERFAMILY PROTEIN C4A8.06C"/>
    <property type="match status" value="1"/>
</dbReference>
<organism evidence="4 5">
    <name type="scientific">Paraferrimonas haliotis</name>
    <dbReference type="NCBI Taxonomy" id="2013866"/>
    <lineage>
        <taxon>Bacteria</taxon>
        <taxon>Pseudomonadati</taxon>
        <taxon>Pseudomonadota</taxon>
        <taxon>Gammaproteobacteria</taxon>
        <taxon>Alteromonadales</taxon>
        <taxon>Ferrimonadaceae</taxon>
        <taxon>Paraferrimonas</taxon>
    </lineage>
</organism>
<dbReference type="InterPro" id="IPR013094">
    <property type="entry name" value="AB_hydrolase_3"/>
</dbReference>
<protein>
    <submittedName>
        <fullName evidence="4">Alpha/beta hydrolase</fullName>
    </submittedName>
</protein>
<evidence type="ECO:0000256" key="2">
    <source>
        <dbReference type="ARBA" id="ARBA00022801"/>
    </source>
</evidence>
<dbReference type="Pfam" id="PF07859">
    <property type="entry name" value="Abhydrolase_3"/>
    <property type="match status" value="1"/>
</dbReference>
<keyword evidence="5" id="KW-1185">Reference proteome</keyword>
<dbReference type="EMBL" id="BSPO01000002">
    <property type="protein sequence ID" value="GLS83365.1"/>
    <property type="molecule type" value="Genomic_DNA"/>
</dbReference>
<accession>A0AA37TVE7</accession>
<dbReference type="InterPro" id="IPR050300">
    <property type="entry name" value="GDXG_lipolytic_enzyme"/>
</dbReference>